<organism evidence="2 3">
    <name type="scientific">Puccinia coronata f. sp. avenae</name>
    <dbReference type="NCBI Taxonomy" id="200324"/>
    <lineage>
        <taxon>Eukaryota</taxon>
        <taxon>Fungi</taxon>
        <taxon>Dikarya</taxon>
        <taxon>Basidiomycota</taxon>
        <taxon>Pucciniomycotina</taxon>
        <taxon>Pucciniomycetes</taxon>
        <taxon>Pucciniales</taxon>
        <taxon>Pucciniaceae</taxon>
        <taxon>Puccinia</taxon>
    </lineage>
</organism>
<evidence type="ECO:0000313" key="1">
    <source>
        <dbReference type="EMBL" id="PLW15244.1"/>
    </source>
</evidence>
<dbReference type="EMBL" id="PGCI01000802">
    <property type="protein sequence ID" value="PLW15244.1"/>
    <property type="molecule type" value="Genomic_DNA"/>
</dbReference>
<dbReference type="EMBL" id="PGCI01000065">
    <property type="protein sequence ID" value="PLW43715.1"/>
    <property type="molecule type" value="Genomic_DNA"/>
</dbReference>
<comment type="caution">
    <text evidence="2">The sequence shown here is derived from an EMBL/GenBank/DDBJ whole genome shotgun (WGS) entry which is preliminary data.</text>
</comment>
<gene>
    <name evidence="2" type="ORF">PCASD_08279</name>
    <name evidence="1" type="ORF">PCASD_21500</name>
</gene>
<evidence type="ECO:0000313" key="2">
    <source>
        <dbReference type="EMBL" id="PLW43715.1"/>
    </source>
</evidence>
<sequence>MQKRACSWIPFGIRNSVHSSRLEPSSVHPTSPSFFRSIHPNRWRRMAPHEENDTINIRKVPRVRSGAEDAVRRCYEKNLGNCLSWITRFSELRLTDKQESRVQRRS</sequence>
<name>A0A2N5V145_9BASI</name>
<accession>A0A2N5V145</accession>
<dbReference type="Proteomes" id="UP000235392">
    <property type="component" value="Unassembled WGS sequence"/>
</dbReference>
<dbReference type="AlphaFoldDB" id="A0A2N5V145"/>
<protein>
    <submittedName>
        <fullName evidence="2">Uncharacterized protein</fullName>
    </submittedName>
</protein>
<proteinExistence type="predicted"/>
<evidence type="ECO:0000313" key="3">
    <source>
        <dbReference type="Proteomes" id="UP000235392"/>
    </source>
</evidence>
<reference evidence="2 3" key="1">
    <citation type="submission" date="2017-11" db="EMBL/GenBank/DDBJ databases">
        <title>De novo assembly and phasing of dikaryotic genomes from two isolates of Puccinia coronata f. sp. avenae, the causal agent of oat crown rust.</title>
        <authorList>
            <person name="Miller M.E."/>
            <person name="Zhang Y."/>
            <person name="Omidvar V."/>
            <person name="Sperschneider J."/>
            <person name="Schwessinger B."/>
            <person name="Raley C."/>
            <person name="Palmer J.M."/>
            <person name="Garnica D."/>
            <person name="Upadhyaya N."/>
            <person name="Rathjen J."/>
            <person name="Taylor J.M."/>
            <person name="Park R.F."/>
            <person name="Dodds P.N."/>
            <person name="Hirsch C.D."/>
            <person name="Kianian S.F."/>
            <person name="Figueroa M."/>
        </authorList>
    </citation>
    <scope>NUCLEOTIDE SEQUENCE [LARGE SCALE GENOMIC DNA]</scope>
    <source>
        <strain evidence="2">12SD80</strain>
    </source>
</reference>